<dbReference type="Proteomes" id="UP000634004">
    <property type="component" value="Unassembled WGS sequence"/>
</dbReference>
<dbReference type="EMBL" id="BMZH01000003">
    <property type="protein sequence ID" value="GHA88264.1"/>
    <property type="molecule type" value="Genomic_DNA"/>
</dbReference>
<evidence type="ECO:0000313" key="3">
    <source>
        <dbReference type="Proteomes" id="UP000634004"/>
    </source>
</evidence>
<sequence length="145" mass="15764">MTRGPHITEAGTHALHISVTTDPQGREQWSRVYSGRTMFSLQYAGTGHAKGTVIEQIGPIAVQSSLSLDDGKLRYATQGWTLFGLPLPRALAPGGDVYEAVDALGRFTFHVDVTAPGLGRLVHYQNWLIPITPTPNPDVDHQHSP</sequence>
<accession>A0A8J3CNP9</accession>
<dbReference type="InterPro" id="IPR025311">
    <property type="entry name" value="DUF4166"/>
</dbReference>
<gene>
    <name evidence="2" type="ORF">GCM10009069_09020</name>
</gene>
<evidence type="ECO:0000313" key="2">
    <source>
        <dbReference type="EMBL" id="GHA88264.1"/>
    </source>
</evidence>
<organism evidence="2 3">
    <name type="scientific">Algimonas arctica</name>
    <dbReference type="NCBI Taxonomy" id="1479486"/>
    <lineage>
        <taxon>Bacteria</taxon>
        <taxon>Pseudomonadati</taxon>
        <taxon>Pseudomonadota</taxon>
        <taxon>Alphaproteobacteria</taxon>
        <taxon>Maricaulales</taxon>
        <taxon>Robiginitomaculaceae</taxon>
        <taxon>Algimonas</taxon>
    </lineage>
</organism>
<protein>
    <recommendedName>
        <fullName evidence="1">DUF4166 domain-containing protein</fullName>
    </recommendedName>
</protein>
<comment type="caution">
    <text evidence="2">The sequence shown here is derived from an EMBL/GenBank/DDBJ whole genome shotgun (WGS) entry which is preliminary data.</text>
</comment>
<name>A0A8J3CNP9_9PROT</name>
<reference evidence="2" key="1">
    <citation type="journal article" date="2014" name="Int. J. Syst. Evol. Microbiol.">
        <title>Complete genome sequence of Corynebacterium casei LMG S-19264T (=DSM 44701T), isolated from a smear-ripened cheese.</title>
        <authorList>
            <consortium name="US DOE Joint Genome Institute (JGI-PGF)"/>
            <person name="Walter F."/>
            <person name="Albersmeier A."/>
            <person name="Kalinowski J."/>
            <person name="Ruckert C."/>
        </authorList>
    </citation>
    <scope>NUCLEOTIDE SEQUENCE</scope>
    <source>
        <strain evidence="2">KCTC 32513</strain>
    </source>
</reference>
<feature type="domain" description="DUF4166" evidence="1">
    <location>
        <begin position="14"/>
        <end position="128"/>
    </location>
</feature>
<dbReference type="AlphaFoldDB" id="A0A8J3CNP9"/>
<proteinExistence type="predicted"/>
<dbReference type="Pfam" id="PF13761">
    <property type="entry name" value="DUF4166"/>
    <property type="match status" value="1"/>
</dbReference>
<keyword evidence="3" id="KW-1185">Reference proteome</keyword>
<evidence type="ECO:0000259" key="1">
    <source>
        <dbReference type="Pfam" id="PF13761"/>
    </source>
</evidence>
<reference evidence="2" key="2">
    <citation type="submission" date="2020-09" db="EMBL/GenBank/DDBJ databases">
        <authorList>
            <person name="Sun Q."/>
            <person name="Kim S."/>
        </authorList>
    </citation>
    <scope>NUCLEOTIDE SEQUENCE</scope>
    <source>
        <strain evidence="2">KCTC 32513</strain>
    </source>
</reference>
<dbReference type="RefSeq" id="WP_189495886.1">
    <property type="nucleotide sequence ID" value="NZ_BMZH01000003.1"/>
</dbReference>